<sequence length="362" mass="41383">MGEVAYSSLNKLKSKVYVSLSMLQSDLRRPRREQPETIVRNPKMSLVITMLFLAIPCACYSKSEKYFELDCKQEVSGVNGQQSLLECIVKCREDTVTIIGVNWKKMGKVLLGYYKGKTDVSPGFQFAVPGWNKSSNVSLLLTNTKMEDMGEYECEVLTDLGHDKNTVSLRVTAMNTTPTMNSSPENNIKETIYCNSTDSAEEKMIWWFDEDSKNLTDRSELVAQKKDNGRFSISSKLTVRKDISKHYTCNVLSINGDVERTVSFEPRSRTKDTAAPPRRISMSVIIVIVASSLFFLFLFFMFCFFIRRCSRQSKYMICHSHRDYCPVHVSYIIACLLCYNFQDTAKTQDTRLYCVNLQISIA</sequence>
<keyword evidence="3 11" id="KW-0812">Transmembrane</keyword>
<evidence type="ECO:0000256" key="8">
    <source>
        <dbReference type="ARBA" id="ARBA00023170"/>
    </source>
</evidence>
<keyword evidence="5 11" id="KW-1133">Transmembrane helix</keyword>
<dbReference type="GO" id="GO:0042130">
    <property type="term" value="P:negative regulation of T cell proliferation"/>
    <property type="evidence" value="ECO:0007669"/>
    <property type="project" value="TreeGrafter"/>
</dbReference>
<dbReference type="Gene3D" id="2.60.40.10">
    <property type="entry name" value="Immunoglobulins"/>
    <property type="match status" value="2"/>
</dbReference>
<keyword evidence="8" id="KW-0675">Receptor</keyword>
<evidence type="ECO:0000256" key="10">
    <source>
        <dbReference type="ARBA" id="ARBA00023319"/>
    </source>
</evidence>
<dbReference type="InParanoid" id="A0A3P8ZLC5"/>
<dbReference type="InterPro" id="IPR013783">
    <property type="entry name" value="Ig-like_fold"/>
</dbReference>
<evidence type="ECO:0000256" key="3">
    <source>
        <dbReference type="ARBA" id="ARBA00022692"/>
    </source>
</evidence>
<comment type="subcellular location">
    <subcellularLocation>
        <location evidence="1">Cell membrane</location>
        <topology evidence="1">Single-pass type I membrane protein</topology>
    </subcellularLocation>
</comment>
<organism evidence="13 14">
    <name type="scientific">Esox lucius</name>
    <name type="common">Northern pike</name>
    <dbReference type="NCBI Taxonomy" id="8010"/>
    <lineage>
        <taxon>Eukaryota</taxon>
        <taxon>Metazoa</taxon>
        <taxon>Chordata</taxon>
        <taxon>Craniata</taxon>
        <taxon>Vertebrata</taxon>
        <taxon>Euteleostomi</taxon>
        <taxon>Actinopterygii</taxon>
        <taxon>Neopterygii</taxon>
        <taxon>Teleostei</taxon>
        <taxon>Protacanthopterygii</taxon>
        <taxon>Esociformes</taxon>
        <taxon>Esocidae</taxon>
        <taxon>Esox</taxon>
    </lineage>
</organism>
<dbReference type="InterPro" id="IPR007110">
    <property type="entry name" value="Ig-like_dom"/>
</dbReference>
<evidence type="ECO:0000256" key="11">
    <source>
        <dbReference type="SAM" id="Phobius"/>
    </source>
</evidence>
<dbReference type="GO" id="GO:0006955">
    <property type="term" value="P:immune response"/>
    <property type="evidence" value="ECO:0007669"/>
    <property type="project" value="TreeGrafter"/>
</dbReference>
<evidence type="ECO:0000256" key="5">
    <source>
        <dbReference type="ARBA" id="ARBA00022989"/>
    </source>
</evidence>
<dbReference type="PANTHER" id="PTHR25466">
    <property type="entry name" value="T-LYMPHOCYTE ACTIVATION ANTIGEN"/>
    <property type="match status" value="1"/>
</dbReference>
<feature type="transmembrane region" description="Helical" evidence="11">
    <location>
        <begin position="280"/>
        <end position="306"/>
    </location>
</feature>
<dbReference type="SUPFAM" id="SSF48726">
    <property type="entry name" value="Immunoglobulin"/>
    <property type="match status" value="2"/>
</dbReference>
<dbReference type="GO" id="GO:0009897">
    <property type="term" value="C:external side of plasma membrane"/>
    <property type="evidence" value="ECO:0007669"/>
    <property type="project" value="TreeGrafter"/>
</dbReference>
<feature type="domain" description="Ig-like" evidence="12">
    <location>
        <begin position="42"/>
        <end position="172"/>
    </location>
</feature>
<keyword evidence="14" id="KW-1185">Reference proteome</keyword>
<evidence type="ECO:0000256" key="6">
    <source>
        <dbReference type="ARBA" id="ARBA00023136"/>
    </source>
</evidence>
<keyword evidence="6 11" id="KW-0472">Membrane</keyword>
<dbReference type="PANTHER" id="PTHR25466:SF2">
    <property type="entry name" value="T-LYMPHOCYTE ACTIVATION ANTIGEN CD86"/>
    <property type="match status" value="1"/>
</dbReference>
<evidence type="ECO:0000256" key="4">
    <source>
        <dbReference type="ARBA" id="ARBA00022729"/>
    </source>
</evidence>
<evidence type="ECO:0000259" key="12">
    <source>
        <dbReference type="PROSITE" id="PS50835"/>
    </source>
</evidence>
<keyword evidence="2" id="KW-1003">Cell membrane</keyword>
<evidence type="ECO:0000256" key="9">
    <source>
        <dbReference type="ARBA" id="ARBA00023180"/>
    </source>
</evidence>
<dbReference type="InterPro" id="IPR051713">
    <property type="entry name" value="T-cell_Activation_Regulation"/>
</dbReference>
<dbReference type="InterPro" id="IPR036179">
    <property type="entry name" value="Ig-like_dom_sf"/>
</dbReference>
<dbReference type="Bgee" id="ENSELUG00000006478">
    <property type="expression patterns" value="Expressed in spleen and 15 other cell types or tissues"/>
</dbReference>
<dbReference type="GO" id="GO:0071222">
    <property type="term" value="P:cellular response to lipopolysaccharide"/>
    <property type="evidence" value="ECO:0007669"/>
    <property type="project" value="TreeGrafter"/>
</dbReference>
<keyword evidence="7" id="KW-1015">Disulfide bond</keyword>
<dbReference type="Ensembl" id="ENSELUT00000010647.3">
    <property type="protein sequence ID" value="ENSELUP00000029511.3"/>
    <property type="gene ID" value="ENSELUG00000006478.3"/>
</dbReference>
<protein>
    <recommendedName>
        <fullName evidence="12">Ig-like domain-containing protein</fullName>
    </recommendedName>
</protein>
<dbReference type="SMART" id="SM00409">
    <property type="entry name" value="IG"/>
    <property type="match status" value="1"/>
</dbReference>
<dbReference type="GeneTree" id="ENSGT01060000250127"/>
<reference evidence="13" key="2">
    <citation type="submission" date="2020-02" db="EMBL/GenBank/DDBJ databases">
        <title>Esox lucius (northern pike) genome, fEsoLuc1, primary haplotype.</title>
        <authorList>
            <person name="Myers G."/>
            <person name="Karagic N."/>
            <person name="Meyer A."/>
            <person name="Pippel M."/>
            <person name="Reichard M."/>
            <person name="Winkler S."/>
            <person name="Tracey A."/>
            <person name="Sims Y."/>
            <person name="Howe K."/>
            <person name="Rhie A."/>
            <person name="Formenti G."/>
            <person name="Durbin R."/>
            <person name="Fedrigo O."/>
            <person name="Jarvis E.D."/>
        </authorList>
    </citation>
    <scope>NUCLEOTIDE SEQUENCE [LARGE SCALE GENOMIC DNA]</scope>
</reference>
<reference evidence="13" key="4">
    <citation type="submission" date="2025-09" db="UniProtKB">
        <authorList>
            <consortium name="Ensembl"/>
        </authorList>
    </citation>
    <scope>IDENTIFICATION</scope>
</reference>
<keyword evidence="9" id="KW-0325">Glycoprotein</keyword>
<dbReference type="Proteomes" id="UP000265140">
    <property type="component" value="Chromosome 9"/>
</dbReference>
<evidence type="ECO:0000313" key="14">
    <source>
        <dbReference type="Proteomes" id="UP000265140"/>
    </source>
</evidence>
<dbReference type="GO" id="GO:0031295">
    <property type="term" value="P:T cell costimulation"/>
    <property type="evidence" value="ECO:0007669"/>
    <property type="project" value="TreeGrafter"/>
</dbReference>
<dbReference type="InterPro" id="IPR003599">
    <property type="entry name" value="Ig_sub"/>
</dbReference>
<dbReference type="InterPro" id="IPR013106">
    <property type="entry name" value="Ig_V-set"/>
</dbReference>
<dbReference type="PROSITE" id="PS50835">
    <property type="entry name" value="IG_LIKE"/>
    <property type="match status" value="2"/>
</dbReference>
<evidence type="ECO:0000256" key="7">
    <source>
        <dbReference type="ARBA" id="ARBA00023157"/>
    </source>
</evidence>
<dbReference type="GO" id="GO:0042102">
    <property type="term" value="P:positive regulation of T cell proliferation"/>
    <property type="evidence" value="ECO:0007669"/>
    <property type="project" value="TreeGrafter"/>
</dbReference>
<evidence type="ECO:0000313" key="13">
    <source>
        <dbReference type="Ensembl" id="ENSELUP00000029511.3"/>
    </source>
</evidence>
<dbReference type="GO" id="GO:0007166">
    <property type="term" value="P:cell surface receptor signaling pathway"/>
    <property type="evidence" value="ECO:0007669"/>
    <property type="project" value="TreeGrafter"/>
</dbReference>
<keyword evidence="10" id="KW-0393">Immunoglobulin domain</keyword>
<accession>A0A3P8ZLC5</accession>
<evidence type="ECO:0000256" key="1">
    <source>
        <dbReference type="ARBA" id="ARBA00004251"/>
    </source>
</evidence>
<dbReference type="AlphaFoldDB" id="A0A3P8ZLC5"/>
<evidence type="ECO:0000256" key="2">
    <source>
        <dbReference type="ARBA" id="ARBA00022475"/>
    </source>
</evidence>
<reference evidence="13" key="3">
    <citation type="submission" date="2025-08" db="UniProtKB">
        <authorList>
            <consortium name="Ensembl"/>
        </authorList>
    </citation>
    <scope>IDENTIFICATION</scope>
</reference>
<reference evidence="14" key="1">
    <citation type="journal article" date="2014" name="PLoS ONE">
        <title>The genome and linkage map of the northern pike (Esox lucius): conserved synteny revealed between the salmonid sister group and the Neoteleostei.</title>
        <authorList>
            <person name="Rondeau E.B."/>
            <person name="Minkley D.R."/>
            <person name="Leong J.S."/>
            <person name="Messmer A.M."/>
            <person name="Jantzen J.R."/>
            <person name="von Schalburg K.R."/>
            <person name="Lemon C."/>
            <person name="Bird N.H."/>
            <person name="Koop B.F."/>
        </authorList>
    </citation>
    <scope>NUCLEOTIDE SEQUENCE</scope>
</reference>
<feature type="domain" description="Ig-like" evidence="12">
    <location>
        <begin position="178"/>
        <end position="263"/>
    </location>
</feature>
<keyword evidence="4" id="KW-0732">Signal</keyword>
<name>A0A3P8ZLC5_ESOLU</name>
<dbReference type="Pfam" id="PF07686">
    <property type="entry name" value="V-set"/>
    <property type="match status" value="1"/>
</dbReference>
<proteinExistence type="predicted"/>